<feature type="compositionally biased region" description="Polar residues" evidence="2">
    <location>
        <begin position="166"/>
        <end position="180"/>
    </location>
</feature>
<dbReference type="InterPro" id="IPR018618">
    <property type="entry name" value="GID4/10-like"/>
</dbReference>
<feature type="region of interest" description="Disordered" evidence="2">
    <location>
        <begin position="258"/>
        <end position="299"/>
    </location>
</feature>
<dbReference type="GO" id="GO:0043161">
    <property type="term" value="P:proteasome-mediated ubiquitin-dependent protein catabolic process"/>
    <property type="evidence" value="ECO:0007669"/>
    <property type="project" value="TreeGrafter"/>
</dbReference>
<comment type="similarity">
    <text evidence="1">Belongs to the GID4/VID24 family.</text>
</comment>
<protein>
    <submittedName>
        <fullName evidence="3">Uncharacterized protein</fullName>
    </submittedName>
</protein>
<reference evidence="3 4" key="1">
    <citation type="journal article" date="2011" name="PLoS Pathog.">
        <title>Endophytic Life Strategies Decoded by Genome and Transcriptome Analyses of the Mutualistic Root Symbiont Piriformospora indica.</title>
        <authorList>
            <person name="Zuccaro A."/>
            <person name="Lahrmann U."/>
            <person name="Guldener U."/>
            <person name="Langen G."/>
            <person name="Pfiffi S."/>
            <person name="Biedenkopf D."/>
            <person name="Wong P."/>
            <person name="Samans B."/>
            <person name="Grimm C."/>
            <person name="Basiewicz M."/>
            <person name="Murat C."/>
            <person name="Martin F."/>
            <person name="Kogel K.H."/>
        </authorList>
    </citation>
    <scope>NUCLEOTIDE SEQUENCE [LARGE SCALE GENOMIC DNA]</scope>
    <source>
        <strain evidence="3 4">DSM 11827</strain>
    </source>
</reference>
<keyword evidence="4" id="KW-1185">Reference proteome</keyword>
<dbReference type="OrthoDB" id="62at2759"/>
<gene>
    <name evidence="3" type="ORF">PIIN_04915</name>
</gene>
<dbReference type="PANTHER" id="PTHR14534:SF3">
    <property type="entry name" value="GID COMPLEX SUBUNIT 4 HOMOLOG"/>
    <property type="match status" value="1"/>
</dbReference>
<accession>G4TI39</accession>
<dbReference type="PANTHER" id="PTHR14534">
    <property type="entry name" value="VACUOLAR IMPORT AND DEGRADATION PROTEIN 24"/>
    <property type="match status" value="1"/>
</dbReference>
<evidence type="ECO:0000256" key="2">
    <source>
        <dbReference type="SAM" id="MobiDB-lite"/>
    </source>
</evidence>
<feature type="compositionally biased region" description="Basic and acidic residues" evidence="2">
    <location>
        <begin position="258"/>
        <end position="274"/>
    </location>
</feature>
<feature type="compositionally biased region" description="Acidic residues" evidence="2">
    <location>
        <begin position="102"/>
        <end position="116"/>
    </location>
</feature>
<dbReference type="EMBL" id="CAFZ01000101">
    <property type="protein sequence ID" value="CCA70982.1"/>
    <property type="molecule type" value="Genomic_DNA"/>
</dbReference>
<evidence type="ECO:0000256" key="1">
    <source>
        <dbReference type="ARBA" id="ARBA00061469"/>
    </source>
</evidence>
<evidence type="ECO:0000313" key="3">
    <source>
        <dbReference type="EMBL" id="CCA70982.1"/>
    </source>
</evidence>
<dbReference type="eggNOG" id="KOG4635">
    <property type="taxonomic scope" value="Eukaryota"/>
</dbReference>
<dbReference type="GO" id="GO:0007039">
    <property type="term" value="P:protein catabolic process in the vacuole"/>
    <property type="evidence" value="ECO:0007669"/>
    <property type="project" value="TreeGrafter"/>
</dbReference>
<feature type="region of interest" description="Disordered" evidence="2">
    <location>
        <begin position="211"/>
        <end position="245"/>
    </location>
</feature>
<dbReference type="HOGENOM" id="CLU_799534_0_0_1"/>
<dbReference type="Pfam" id="PF09783">
    <property type="entry name" value="Vac_ImportDeg"/>
    <property type="match status" value="1"/>
</dbReference>
<dbReference type="STRING" id="1109443.G4TI39"/>
<name>G4TI39_SERID</name>
<dbReference type="AlphaFoldDB" id="G4TI39"/>
<proteinExistence type="inferred from homology"/>
<organism evidence="3 4">
    <name type="scientific">Serendipita indica (strain DSM 11827)</name>
    <name type="common">Root endophyte fungus</name>
    <name type="synonym">Piriformospora indica</name>
    <dbReference type="NCBI Taxonomy" id="1109443"/>
    <lineage>
        <taxon>Eukaryota</taxon>
        <taxon>Fungi</taxon>
        <taxon>Dikarya</taxon>
        <taxon>Basidiomycota</taxon>
        <taxon>Agaricomycotina</taxon>
        <taxon>Agaricomycetes</taxon>
        <taxon>Sebacinales</taxon>
        <taxon>Serendipitaceae</taxon>
        <taxon>Serendipita</taxon>
    </lineage>
</organism>
<feature type="compositionally biased region" description="Low complexity" evidence="2">
    <location>
        <begin position="222"/>
        <end position="231"/>
    </location>
</feature>
<dbReference type="GO" id="GO:0045721">
    <property type="term" value="P:negative regulation of gluconeogenesis"/>
    <property type="evidence" value="ECO:0007669"/>
    <property type="project" value="TreeGrafter"/>
</dbReference>
<dbReference type="GO" id="GO:0005773">
    <property type="term" value="C:vacuole"/>
    <property type="evidence" value="ECO:0007669"/>
    <property type="project" value="GOC"/>
</dbReference>
<dbReference type="Proteomes" id="UP000007148">
    <property type="component" value="Unassembled WGS sequence"/>
</dbReference>
<dbReference type="InParanoid" id="G4TI39"/>
<comment type="caution">
    <text evidence="3">The sequence shown here is derived from an EMBL/GenBank/DDBJ whole genome shotgun (WGS) entry which is preliminary data.</text>
</comment>
<dbReference type="GO" id="GO:0006623">
    <property type="term" value="P:protein targeting to vacuole"/>
    <property type="evidence" value="ECO:0007669"/>
    <property type="project" value="TreeGrafter"/>
</dbReference>
<sequence>MTQDWGANVHVDTTHWQRFPQYHHIHPSELAKPKLTFKNPASSADRGFLFMRWKERFLVPDHRVRSINGASYAGFYYVCIEFDSSMGNLHADALNYHPPRDIEEEEEEEADCDADMADGAHTGGQLASGVGGELRQRRVRRSTSRQPLHLEDDKSPSRAYAYGTSPYASTSYAPSTSPVTGANRIRRASGAGSSMGRRRRLSIYTAGSVPAHVHDHGHHSHASPSSSTFSHGGRRSEMDEDSREMTLEEALALDLSVEQRARNRARQGTEDSKSRSRSASRYRSVERSRRDDEEYDGGYPYAYGKKSVMPARLTGFYYHSEKEICDMYQKLELHHVPERTKGCFEFR</sequence>
<feature type="compositionally biased region" description="Basic and acidic residues" evidence="2">
    <location>
        <begin position="283"/>
        <end position="292"/>
    </location>
</feature>
<evidence type="ECO:0000313" key="4">
    <source>
        <dbReference type="Proteomes" id="UP000007148"/>
    </source>
</evidence>
<dbReference type="GO" id="GO:0034657">
    <property type="term" value="C:GID complex"/>
    <property type="evidence" value="ECO:0007669"/>
    <property type="project" value="TreeGrafter"/>
</dbReference>
<feature type="region of interest" description="Disordered" evidence="2">
    <location>
        <begin position="102"/>
        <end position="199"/>
    </location>
</feature>